<gene>
    <name evidence="1" type="ORF">C7959_1831</name>
</gene>
<organism evidence="1 2">
    <name type="scientific">Orenia marismortui</name>
    <dbReference type="NCBI Taxonomy" id="46469"/>
    <lineage>
        <taxon>Bacteria</taxon>
        <taxon>Bacillati</taxon>
        <taxon>Bacillota</taxon>
        <taxon>Clostridia</taxon>
        <taxon>Halanaerobiales</taxon>
        <taxon>Halobacteroidaceae</taxon>
        <taxon>Orenia</taxon>
    </lineage>
</organism>
<protein>
    <submittedName>
        <fullName evidence="1">Uncharacterized protein</fullName>
    </submittedName>
</protein>
<keyword evidence="2" id="KW-1185">Reference proteome</keyword>
<dbReference type="RefSeq" id="WP_134119326.1">
    <property type="nucleotide sequence ID" value="NZ_SOEG01000083.1"/>
</dbReference>
<evidence type="ECO:0000313" key="1">
    <source>
        <dbReference type="EMBL" id="TDX42352.1"/>
    </source>
</evidence>
<sequence>MKKTILELHEKILEYLVEKWENNNLYFMPRLTNKYNRLNLGYYFLGNDDYLQFSFWKGQDEKSRVHNISFVVNSDKSCSIQLSGKSSEETAKFLEIIASKIGGFREFEKNRWIKEYDNRDYLNNLEEFINNEKIIIDNLIKNNQFDEIKLLDSSYNKNIVRVIELANKNNDFNFNYIGREDKDEDLDEGNLKNTKKIKRRFNGEIEIVPVHNKMQNAIWKLLKESKVYEIVQIEKNNIDIKAKTESGVWHYFEIKTNNPKKSIRNALGQIMEYAYFPNSKKAEKLYIISDERPKSNVKKYLRYLREKFDLPVYYRYFDWNEEKLSDDY</sequence>
<comment type="caution">
    <text evidence="1">The sequence shown here is derived from an EMBL/GenBank/DDBJ whole genome shotgun (WGS) entry which is preliminary data.</text>
</comment>
<evidence type="ECO:0000313" key="2">
    <source>
        <dbReference type="Proteomes" id="UP000295832"/>
    </source>
</evidence>
<reference evidence="1 2" key="1">
    <citation type="submission" date="2019-03" db="EMBL/GenBank/DDBJ databases">
        <title>Subsurface microbial communities from deep shales in Ohio and West Virginia, USA.</title>
        <authorList>
            <person name="Wrighton K."/>
        </authorList>
    </citation>
    <scope>NUCLEOTIDE SEQUENCE [LARGE SCALE GENOMIC DNA]</scope>
    <source>
        <strain evidence="1 2">MSL 6dP</strain>
    </source>
</reference>
<name>A0A4R8GAJ3_9FIRM</name>
<dbReference type="EMBL" id="SOEG01000083">
    <property type="protein sequence ID" value="TDX42352.1"/>
    <property type="molecule type" value="Genomic_DNA"/>
</dbReference>
<dbReference type="AlphaFoldDB" id="A0A4R8GAJ3"/>
<dbReference type="Proteomes" id="UP000295832">
    <property type="component" value="Unassembled WGS sequence"/>
</dbReference>
<proteinExistence type="predicted"/>
<accession>A0A4R8GAJ3</accession>